<sequence>MPFFRHVYDNNGGGIRLTGGNSILNNNCTHISNISDDDCQLNGSTTDVVNVPPSSTTRHERRFNIIRKPAFKVKRPPKRRFHRRQITYNNRWDEEDDENLKEEPIPASIRIINIKIEPSNVVCIEDSSSIYSSVYSVKKLKYNDIYFRSVDEGFQYYKLLDLCNRPFTFPCNSRTSNQRRYVKRCLAEHNKTRVDVVRWRQEKGLNILFELTVQKFIQNPDLCKIMKDDKDKLILHVHGEDNYDACGNIENLQTWLQTKINEIIQIPITTNFSKLQIFPTISTGKNIQGVIVMLARQYLEEEGWF</sequence>
<evidence type="ECO:0000313" key="1">
    <source>
        <dbReference type="Proteomes" id="UP000035680"/>
    </source>
</evidence>
<keyword evidence="1" id="KW-1185">Reference proteome</keyword>
<dbReference type="AlphaFoldDB" id="A0A0K0FVZ1"/>
<name>A0A0K0FVZ1_STRVS</name>
<reference evidence="1" key="1">
    <citation type="submission" date="2014-07" db="EMBL/GenBank/DDBJ databases">
        <authorList>
            <person name="Martin A.A"/>
            <person name="De Silva N."/>
        </authorList>
    </citation>
    <scope>NUCLEOTIDE SEQUENCE</scope>
</reference>
<organism evidence="1 2">
    <name type="scientific">Strongyloides venezuelensis</name>
    <name type="common">Threadworm</name>
    <dbReference type="NCBI Taxonomy" id="75913"/>
    <lineage>
        <taxon>Eukaryota</taxon>
        <taxon>Metazoa</taxon>
        <taxon>Ecdysozoa</taxon>
        <taxon>Nematoda</taxon>
        <taxon>Chromadorea</taxon>
        <taxon>Rhabditida</taxon>
        <taxon>Tylenchina</taxon>
        <taxon>Panagrolaimomorpha</taxon>
        <taxon>Strongyloidoidea</taxon>
        <taxon>Strongyloididae</taxon>
        <taxon>Strongyloides</taxon>
    </lineage>
</organism>
<dbReference type="Proteomes" id="UP000035680">
    <property type="component" value="Unassembled WGS sequence"/>
</dbReference>
<proteinExistence type="predicted"/>
<reference evidence="2" key="2">
    <citation type="submission" date="2015-08" db="UniProtKB">
        <authorList>
            <consortium name="WormBaseParasite"/>
        </authorList>
    </citation>
    <scope>IDENTIFICATION</scope>
</reference>
<evidence type="ECO:0000313" key="2">
    <source>
        <dbReference type="WBParaSite" id="SVE_1650900.1"/>
    </source>
</evidence>
<dbReference type="InterPro" id="IPR037238">
    <property type="entry name" value="YbiA-like_sf"/>
</dbReference>
<dbReference type="Gene3D" id="1.10.357.40">
    <property type="entry name" value="YbiA-like"/>
    <property type="match status" value="1"/>
</dbReference>
<accession>A0A0K0FVZ1</accession>
<dbReference type="SUPFAM" id="SSF143990">
    <property type="entry name" value="YbiA-like"/>
    <property type="match status" value="1"/>
</dbReference>
<protein>
    <submittedName>
        <fullName evidence="2">NADAR domain-containing protein</fullName>
    </submittedName>
</protein>
<dbReference type="WBParaSite" id="SVE_1650900.1">
    <property type="protein sequence ID" value="SVE_1650900.1"/>
    <property type="gene ID" value="SVE_1650900"/>
</dbReference>